<proteinExistence type="predicted"/>
<dbReference type="EMBL" id="SOPX01000004">
    <property type="protein sequence ID" value="TFB29303.1"/>
    <property type="molecule type" value="Genomic_DNA"/>
</dbReference>
<reference evidence="1 3" key="1">
    <citation type="submission" date="2018-10" db="EMBL/GenBank/DDBJ databases">
        <title>Genomic Encyclopedia of Archaeal and Bacterial Type Strains, Phase II (KMG-II): from individual species to whole genera.</title>
        <authorList>
            <person name="Goeker M."/>
        </authorList>
    </citation>
    <scope>NUCLEOTIDE SEQUENCE [LARGE SCALE GENOMIC DNA]</scope>
    <source>
        <strain evidence="1 3">DSM 19624</strain>
    </source>
</reference>
<keyword evidence="4" id="KW-1185">Reference proteome</keyword>
<dbReference type="AlphaFoldDB" id="A0A497XW22"/>
<dbReference type="EMBL" id="RCCK01000014">
    <property type="protein sequence ID" value="RLJ72864.1"/>
    <property type="molecule type" value="Genomic_DNA"/>
</dbReference>
<evidence type="ECO:0000313" key="4">
    <source>
        <dbReference type="Proteomes" id="UP000297429"/>
    </source>
</evidence>
<name>A0A497XW22_9SPHI</name>
<dbReference type="RefSeq" id="WP_121287086.1">
    <property type="nucleotide sequence ID" value="NZ_RCCK01000014.1"/>
</dbReference>
<evidence type="ECO:0000313" key="1">
    <source>
        <dbReference type="EMBL" id="RLJ72864.1"/>
    </source>
</evidence>
<comment type="caution">
    <text evidence="1">The sequence shown here is derived from an EMBL/GenBank/DDBJ whole genome shotgun (WGS) entry which is preliminary data.</text>
</comment>
<evidence type="ECO:0000313" key="3">
    <source>
        <dbReference type="Proteomes" id="UP000273898"/>
    </source>
</evidence>
<gene>
    <name evidence="1" type="ORF">BCL90_4513</name>
    <name evidence="2" type="ORF">E3V97_19850</name>
</gene>
<sequence>MEFLKKIFSKKTKENDIPIPERYPENSAGDFYVENQVCIACGAPEAEAPDLMEHSKIEYGHCYFKKQPTTADELDRAINAMEVSCISGIRYGGKDKAILKRLYDLGMQAECDYKLENLE</sequence>
<dbReference type="Proteomes" id="UP000273898">
    <property type="component" value="Unassembled WGS sequence"/>
</dbReference>
<organism evidence="1 3">
    <name type="scientific">Pedobacter alluvionis</name>
    <dbReference type="NCBI Taxonomy" id="475253"/>
    <lineage>
        <taxon>Bacteria</taxon>
        <taxon>Pseudomonadati</taxon>
        <taxon>Bacteroidota</taxon>
        <taxon>Sphingobacteriia</taxon>
        <taxon>Sphingobacteriales</taxon>
        <taxon>Sphingobacteriaceae</taxon>
        <taxon>Pedobacter</taxon>
    </lineage>
</organism>
<dbReference type="OrthoDB" id="8910832at2"/>
<evidence type="ECO:0000313" key="2">
    <source>
        <dbReference type="EMBL" id="TFB29303.1"/>
    </source>
</evidence>
<accession>A0A497XW22</accession>
<dbReference type="Proteomes" id="UP000297429">
    <property type="component" value="Unassembled WGS sequence"/>
</dbReference>
<protein>
    <submittedName>
        <fullName evidence="2">Ferredoxin</fullName>
    </submittedName>
</protein>
<reference evidence="2 4" key="2">
    <citation type="submission" date="2019-03" db="EMBL/GenBank/DDBJ databases">
        <authorList>
            <person name="He R.-H."/>
        </authorList>
    </citation>
    <scope>NUCLEOTIDE SEQUENCE [LARGE SCALE GENOMIC DNA]</scope>
    <source>
        <strain evidence="2 4">DSM 19624</strain>
    </source>
</reference>